<feature type="compositionally biased region" description="Polar residues" evidence="1">
    <location>
        <begin position="26"/>
        <end position="37"/>
    </location>
</feature>
<evidence type="ECO:0000256" key="2">
    <source>
        <dbReference type="SAM" id="SignalP"/>
    </source>
</evidence>
<dbReference type="RefSeq" id="WP_169163030.1">
    <property type="nucleotide sequence ID" value="NZ_JABBFW010000027.1"/>
</dbReference>
<evidence type="ECO:0000313" key="3">
    <source>
        <dbReference type="EMBL" id="NML18130.1"/>
    </source>
</evidence>
<feature type="signal peptide" evidence="2">
    <location>
        <begin position="1"/>
        <end position="24"/>
    </location>
</feature>
<reference evidence="3 4" key="1">
    <citation type="submission" date="2020-04" db="EMBL/GenBank/DDBJ databases">
        <title>Azohydromonas sp. isolated from soil.</title>
        <authorList>
            <person name="Dahal R.H."/>
        </authorList>
    </citation>
    <scope>NUCLEOTIDE SEQUENCE [LARGE SCALE GENOMIC DNA]</scope>
    <source>
        <strain evidence="3 4">G-1-1-14</strain>
    </source>
</reference>
<keyword evidence="2" id="KW-0732">Signal</keyword>
<protein>
    <recommendedName>
        <fullName evidence="5">DUF320 domain-containing protein</fullName>
    </recommendedName>
</protein>
<feature type="region of interest" description="Disordered" evidence="1">
    <location>
        <begin position="64"/>
        <end position="115"/>
    </location>
</feature>
<name>A0A848FIV9_9BURK</name>
<feature type="compositionally biased region" description="Low complexity" evidence="1">
    <location>
        <begin position="64"/>
        <end position="88"/>
    </location>
</feature>
<keyword evidence="4" id="KW-1185">Reference proteome</keyword>
<gene>
    <name evidence="3" type="ORF">HHL10_24470</name>
</gene>
<evidence type="ECO:0000256" key="1">
    <source>
        <dbReference type="SAM" id="MobiDB-lite"/>
    </source>
</evidence>
<comment type="caution">
    <text evidence="3">The sequence shown here is derived from an EMBL/GenBank/DDBJ whole genome shotgun (WGS) entry which is preliminary data.</text>
</comment>
<evidence type="ECO:0008006" key="5">
    <source>
        <dbReference type="Google" id="ProtNLM"/>
    </source>
</evidence>
<proteinExistence type="predicted"/>
<feature type="region of interest" description="Disordered" evidence="1">
    <location>
        <begin position="24"/>
        <end position="52"/>
    </location>
</feature>
<feature type="chain" id="PRO_5032892167" description="DUF320 domain-containing protein" evidence="2">
    <location>
        <begin position="25"/>
        <end position="115"/>
    </location>
</feature>
<dbReference type="AlphaFoldDB" id="A0A848FIV9"/>
<organism evidence="3 4">
    <name type="scientific">Azohydromonas caseinilytica</name>
    <dbReference type="NCBI Taxonomy" id="2728836"/>
    <lineage>
        <taxon>Bacteria</taxon>
        <taxon>Pseudomonadati</taxon>
        <taxon>Pseudomonadota</taxon>
        <taxon>Betaproteobacteria</taxon>
        <taxon>Burkholderiales</taxon>
        <taxon>Sphaerotilaceae</taxon>
        <taxon>Azohydromonas</taxon>
    </lineage>
</organism>
<feature type="compositionally biased region" description="Basic and acidic residues" evidence="1">
    <location>
        <begin position="98"/>
        <end position="115"/>
    </location>
</feature>
<dbReference type="EMBL" id="JABBFW010000027">
    <property type="protein sequence ID" value="NML18130.1"/>
    <property type="molecule type" value="Genomic_DNA"/>
</dbReference>
<accession>A0A848FIV9</accession>
<sequence>MNAIRHSFFAAAITLAALAGAAQAADQSNVGTGTSAAQREMDRGVPGVDVDVGKNAKGAIDVNVNKANANEAPPARNETARGVPGVDVDVGRNAHGAVDVHTDRSTIRPARADRN</sequence>
<evidence type="ECO:0000313" key="4">
    <source>
        <dbReference type="Proteomes" id="UP000574067"/>
    </source>
</evidence>
<dbReference type="Proteomes" id="UP000574067">
    <property type="component" value="Unassembled WGS sequence"/>
</dbReference>